<dbReference type="EMBL" id="ADCY02000050">
    <property type="protein sequence ID" value="EJZ50155.1"/>
    <property type="molecule type" value="Genomic_DNA"/>
</dbReference>
<feature type="domain" description="Replication initiation protein-like C-terminal" evidence="1">
    <location>
        <begin position="244"/>
        <end position="412"/>
    </location>
</feature>
<keyword evidence="3" id="KW-1185">Reference proteome</keyword>
<dbReference type="Proteomes" id="UP000017813">
    <property type="component" value="Unassembled WGS sequence"/>
</dbReference>
<dbReference type="STRING" id="641147.HMPREF9021_02591"/>
<dbReference type="AlphaFoldDB" id="U6Q243"/>
<gene>
    <name evidence="2" type="ORF">HMPREF9021_02591</name>
</gene>
<evidence type="ECO:0000313" key="2">
    <source>
        <dbReference type="EMBL" id="EJZ50155.1"/>
    </source>
</evidence>
<dbReference type="KEGG" id="smur:BWP33_06360"/>
<dbReference type="KEGG" id="smur:BWP33_06185"/>
<organism evidence="2 3">
    <name type="scientific">Simonsiella muelleri ATCC 29453</name>
    <dbReference type="NCBI Taxonomy" id="641147"/>
    <lineage>
        <taxon>Bacteria</taxon>
        <taxon>Pseudomonadati</taxon>
        <taxon>Pseudomonadota</taxon>
        <taxon>Betaproteobacteria</taxon>
        <taxon>Neisseriales</taxon>
        <taxon>Neisseriaceae</taxon>
        <taxon>Simonsiella</taxon>
    </lineage>
</organism>
<dbReference type="OrthoDB" id="9809126at2"/>
<accession>U6Q243</accession>
<dbReference type="InterPro" id="IPR003491">
    <property type="entry name" value="REP-like_C"/>
</dbReference>
<sequence length="537" mass="60704">MSSLQNMNYEIVKTEQGKFALYVNGEFVKDYTRKSSAIRGYERLIASLGFVESGCADAQTDSACAAGCGAVQPPPTSNTGGQNFKPVKQGGVSHISEIQNHYVMVNGEIKAVPLRKGVGMSAHIDTITITFSKYSLLTLEQSVQCESEDAEDELVLANAETMLFEIFGFYFSSRGNGRNGYPKTANMGLKSDERIKYGFFGWGNGDKQGGTVCIYVSGVGLTAALDGWENRLYDWIKDYAPSCKITRIDLAHDFLKGEYTPLQAYSDWAAGKFKSGNTQPNAEMAGVGWLNAPDGGRTLYIGSRKNGSRVVRVYEKGIEQGDRSSSWVRFELQMRNRDIVLEHDILLNPGEYLTGAYPICEELFSQYSEDLKKPDRIQKMKEISVEHMLHHASIQVSPTIKTLKFMGFEEQEIVQLLENVGAKMNKRLHPNAFDAGYPFVEFIKENKRKPSDIDLRNYIFEKKLVESEIQQEQKPKVNTEELKQFRNNLKSDLFLRAVFGKGFTRELQESMTYDEYLHLRYGQYKQQNLNPKHKETS</sequence>
<evidence type="ECO:0000259" key="1">
    <source>
        <dbReference type="Pfam" id="PF02486"/>
    </source>
</evidence>
<reference evidence="2 3" key="2">
    <citation type="submission" date="2011-10" db="EMBL/GenBank/DDBJ databases">
        <title>The Genome Sequence of Simonsiella muelleri ATCC 29453.</title>
        <authorList>
            <consortium name="The Broad Institute Genome Sequencing Platform"/>
            <consortium name="The Broad Institute Genome Sequencing Center for Infectious Disease"/>
            <person name="Earl A."/>
            <person name="Ward D."/>
            <person name="Feldgarden M."/>
            <person name="Gevers D."/>
            <person name="Izard J."/>
            <person name="Baranova O.V."/>
            <person name="Blanton J.M."/>
            <person name="Tanner A.C."/>
            <person name="Dewhirst F."/>
            <person name="Young S.K."/>
            <person name="Zeng Q."/>
            <person name="Gargeya S."/>
            <person name="Fitzgerald M."/>
            <person name="Haas B."/>
            <person name="Abouelleil A."/>
            <person name="Alvarado L."/>
            <person name="Arachchi H.M."/>
            <person name="Berlin A."/>
            <person name="Brown A."/>
            <person name="Chapman S.B."/>
            <person name="Chen Z."/>
            <person name="Dunbar C."/>
            <person name="Freedman E."/>
            <person name="Gearin G."/>
            <person name="Goldberg J."/>
            <person name="Griggs A."/>
            <person name="Gujja S."/>
            <person name="Heiman D."/>
            <person name="Howarth C."/>
            <person name="Larson L."/>
            <person name="Lui A."/>
            <person name="MacDonald P.J.P."/>
            <person name="Montmayeur A."/>
            <person name="Murphy C."/>
            <person name="Neiman D."/>
            <person name="Pearson M."/>
            <person name="Priest M."/>
            <person name="Roberts A."/>
            <person name="Saif S."/>
            <person name="Shea T."/>
            <person name="Shenoy N."/>
            <person name="Sisk P."/>
            <person name="Stolte C."/>
            <person name="Sykes S."/>
            <person name="Wortman J."/>
            <person name="Nusbaum C."/>
            <person name="Birren B."/>
        </authorList>
    </citation>
    <scope>NUCLEOTIDE SEQUENCE [LARGE SCALE GENOMIC DNA]</scope>
    <source>
        <strain evidence="2 3">ATCC 29453</strain>
    </source>
</reference>
<protein>
    <recommendedName>
        <fullName evidence="1">Replication initiation protein-like C-terminal domain-containing protein</fullName>
    </recommendedName>
</protein>
<dbReference type="Pfam" id="PF02486">
    <property type="entry name" value="Rep_trans"/>
    <property type="match status" value="1"/>
</dbReference>
<reference evidence="2 3" key="1">
    <citation type="submission" date="2010-03" db="EMBL/GenBank/DDBJ databases">
        <authorList>
            <consortium name="The Broad Institute Genome Sequencing Platform"/>
            <person name="Ward D."/>
            <person name="Earl A."/>
            <person name="Feldgarden M."/>
            <person name="Gevers D."/>
            <person name="Young S."/>
            <person name="Zeng Q."/>
            <person name="Koehrsen M."/>
            <person name="Alvarado L."/>
            <person name="Berlin A.M."/>
            <person name="Borenstein D."/>
            <person name="Chapman S.B."/>
            <person name="Chen Z."/>
            <person name="Engels R."/>
            <person name="Freedman E."/>
            <person name="Gellesch M."/>
            <person name="Goldberg J."/>
            <person name="Griggs A."/>
            <person name="Gujja S."/>
            <person name="Heilman E.R."/>
            <person name="Heiman D.I."/>
            <person name="Hepburn T.A."/>
            <person name="Howarth C."/>
            <person name="Jen D."/>
            <person name="Larson L."/>
            <person name="Mehta T."/>
            <person name="Park D."/>
            <person name="Pearson M."/>
            <person name="Richards J."/>
            <person name="Roberts A."/>
            <person name="Saif S."/>
            <person name="Shea T.D."/>
            <person name="Shenoy N."/>
            <person name="Sisk P."/>
            <person name="Stolte C."/>
            <person name="Sykes S.N."/>
            <person name="Walk T."/>
            <person name="White J."/>
            <person name="Yandava C."/>
            <person name="Izard J."/>
            <person name="Baranova O.V."/>
            <person name="Blanton J.M."/>
            <person name="Tanner A.C."/>
            <person name="Dewhirst F."/>
            <person name="Haas B."/>
            <person name="Nusbaum C."/>
            <person name="Birren B."/>
        </authorList>
    </citation>
    <scope>NUCLEOTIDE SEQUENCE [LARGE SCALE GENOMIC DNA]</scope>
    <source>
        <strain evidence="2 3">ATCC 29453</strain>
    </source>
</reference>
<evidence type="ECO:0000313" key="3">
    <source>
        <dbReference type="Proteomes" id="UP000017813"/>
    </source>
</evidence>
<dbReference type="eggNOG" id="COG2946">
    <property type="taxonomic scope" value="Bacteria"/>
</dbReference>
<proteinExistence type="predicted"/>
<name>U6Q243_9NEIS</name>
<comment type="caution">
    <text evidence="2">The sequence shown here is derived from an EMBL/GenBank/DDBJ whole genome shotgun (WGS) entry which is preliminary data.</text>
</comment>
<dbReference type="HOGENOM" id="CLU_037950_0_1_4"/>